<dbReference type="SUPFAM" id="SSF53613">
    <property type="entry name" value="Ribokinase-like"/>
    <property type="match status" value="1"/>
</dbReference>
<reference evidence="4" key="1">
    <citation type="journal article" date="2014" name="Int. J. Syst. Evol. Microbiol.">
        <title>Complete genome sequence of Corynebacterium casei LMG S-19264T (=DSM 44701T), isolated from a smear-ripened cheese.</title>
        <authorList>
            <consortium name="US DOE Joint Genome Institute (JGI-PGF)"/>
            <person name="Walter F."/>
            <person name="Albersmeier A."/>
            <person name="Kalinowski J."/>
            <person name="Ruckert C."/>
        </authorList>
    </citation>
    <scope>NUCLEOTIDE SEQUENCE</scope>
    <source>
        <strain evidence="4">CGMCC 1.12426</strain>
    </source>
</reference>
<comment type="caution">
    <text evidence="4">The sequence shown here is derived from an EMBL/GenBank/DDBJ whole genome shotgun (WGS) entry which is preliminary data.</text>
</comment>
<dbReference type="InterPro" id="IPR029056">
    <property type="entry name" value="Ribokinase-like"/>
</dbReference>
<sequence>MSRQNPSFSAAAAPVVYCFGAVHMDTIAHARELVRPDTSTPARLTSTPGGVASNVARALVPLGVQSHLFGACGEDATGHSLADALWRSGVQAHLIKRPGHATGRYIAFHDPDGTLAAACVDDEVLETAPADLFDDLFQTAAAGQHSALWFADANMPAALLARVAEMAPQGSLVLDGVSRAKVRRLRPVLQQAELVFLNRSEATVLVEDALNARSDRLPDIPLRDLADGVMELGPRSVVITLGGGGLFLAQDEHRTRVSALKADVVDTTGAGDALIAGTIAGIARTLPLDMAVRAGQQAARLTLEHTGSVAPGLSWEVISSQAE</sequence>
<dbReference type="GO" id="GO:0016301">
    <property type="term" value="F:kinase activity"/>
    <property type="evidence" value="ECO:0007669"/>
    <property type="project" value="UniProtKB-KW"/>
</dbReference>
<dbReference type="OrthoDB" id="7869371at2"/>
<keyword evidence="2 4" id="KW-0418">Kinase</keyword>
<dbReference type="InterPro" id="IPR011611">
    <property type="entry name" value="PfkB_dom"/>
</dbReference>
<dbReference type="Gene3D" id="3.40.1190.20">
    <property type="match status" value="1"/>
</dbReference>
<evidence type="ECO:0000313" key="5">
    <source>
        <dbReference type="Proteomes" id="UP000605148"/>
    </source>
</evidence>
<keyword evidence="5" id="KW-1185">Reference proteome</keyword>
<proteinExistence type="predicted"/>
<dbReference type="PROSITE" id="PS00583">
    <property type="entry name" value="PFKB_KINASES_1"/>
    <property type="match status" value="1"/>
</dbReference>
<dbReference type="EMBL" id="BMFA01000001">
    <property type="protein sequence ID" value="GGB37560.1"/>
    <property type="molecule type" value="Genomic_DNA"/>
</dbReference>
<evidence type="ECO:0000313" key="4">
    <source>
        <dbReference type="EMBL" id="GGB37560.1"/>
    </source>
</evidence>
<dbReference type="RefSeq" id="WP_150494504.1">
    <property type="nucleotide sequence ID" value="NZ_BMFA01000001.1"/>
</dbReference>
<dbReference type="PANTHER" id="PTHR10584:SF166">
    <property type="entry name" value="RIBOKINASE"/>
    <property type="match status" value="1"/>
</dbReference>
<feature type="domain" description="Carbohydrate kinase PfkB" evidence="3">
    <location>
        <begin position="16"/>
        <end position="310"/>
    </location>
</feature>
<dbReference type="InterPro" id="IPR002173">
    <property type="entry name" value="Carboh/pur_kinase_PfkB_CS"/>
</dbReference>
<dbReference type="Pfam" id="PF00294">
    <property type="entry name" value="PfkB"/>
    <property type="match status" value="1"/>
</dbReference>
<dbReference type="Proteomes" id="UP000605148">
    <property type="component" value="Unassembled WGS sequence"/>
</dbReference>
<dbReference type="AlphaFoldDB" id="A0A916WXJ8"/>
<protein>
    <submittedName>
        <fullName evidence="4">Carbohydrate kinase</fullName>
    </submittedName>
</protein>
<evidence type="ECO:0000256" key="1">
    <source>
        <dbReference type="ARBA" id="ARBA00022679"/>
    </source>
</evidence>
<reference evidence="4" key="2">
    <citation type="submission" date="2020-09" db="EMBL/GenBank/DDBJ databases">
        <authorList>
            <person name="Sun Q."/>
            <person name="Zhou Y."/>
        </authorList>
    </citation>
    <scope>NUCLEOTIDE SEQUENCE</scope>
    <source>
        <strain evidence="4">CGMCC 1.12426</strain>
    </source>
</reference>
<evidence type="ECO:0000256" key="2">
    <source>
        <dbReference type="ARBA" id="ARBA00022777"/>
    </source>
</evidence>
<dbReference type="PANTHER" id="PTHR10584">
    <property type="entry name" value="SUGAR KINASE"/>
    <property type="match status" value="1"/>
</dbReference>
<accession>A0A916WXJ8</accession>
<name>A0A916WXJ8_9HYPH</name>
<keyword evidence="1" id="KW-0808">Transferase</keyword>
<gene>
    <name evidence="4" type="ORF">GCM10011316_07120</name>
</gene>
<evidence type="ECO:0000259" key="3">
    <source>
        <dbReference type="Pfam" id="PF00294"/>
    </source>
</evidence>
<organism evidence="4 5">
    <name type="scientific">Roseibium aquae</name>
    <dbReference type="NCBI Taxonomy" id="1323746"/>
    <lineage>
        <taxon>Bacteria</taxon>
        <taxon>Pseudomonadati</taxon>
        <taxon>Pseudomonadota</taxon>
        <taxon>Alphaproteobacteria</taxon>
        <taxon>Hyphomicrobiales</taxon>
        <taxon>Stappiaceae</taxon>
        <taxon>Roseibium</taxon>
    </lineage>
</organism>